<evidence type="ECO:0000256" key="5">
    <source>
        <dbReference type="ARBA" id="ARBA00022645"/>
    </source>
</evidence>
<dbReference type="SUPFAM" id="SSF53187">
    <property type="entry name" value="Zn-dependent exopeptidases"/>
    <property type="match status" value="1"/>
</dbReference>
<comment type="cofactor">
    <cofactor evidence="1">
        <name>Zn(2+)</name>
        <dbReference type="ChEBI" id="CHEBI:29105"/>
    </cofactor>
</comment>
<evidence type="ECO:0000256" key="2">
    <source>
        <dbReference type="ARBA" id="ARBA00004613"/>
    </source>
</evidence>
<dbReference type="FunFam" id="3.30.70.340:FF:000002">
    <property type="entry name" value="Carboxypeptidase A"/>
    <property type="match status" value="1"/>
</dbReference>
<evidence type="ECO:0000256" key="11">
    <source>
        <dbReference type="ARBA" id="ARBA00023049"/>
    </source>
</evidence>
<dbReference type="PANTHER" id="PTHR11705">
    <property type="entry name" value="PROTEASE FAMILY M14 CARBOXYPEPTIDASE A,B"/>
    <property type="match status" value="1"/>
</dbReference>
<keyword evidence="12" id="KW-1015">Disulfide bond</keyword>
<evidence type="ECO:0000256" key="8">
    <source>
        <dbReference type="ARBA" id="ARBA00022729"/>
    </source>
</evidence>
<keyword evidence="4" id="KW-0964">Secreted</keyword>
<keyword evidence="8 16" id="KW-0732">Signal</keyword>
<dbReference type="AlphaFoldDB" id="A0A226DM26"/>
<dbReference type="InterPro" id="IPR000834">
    <property type="entry name" value="Peptidase_M14"/>
</dbReference>
<dbReference type="SMART" id="SM00631">
    <property type="entry name" value="Zn_pept"/>
    <property type="match status" value="1"/>
</dbReference>
<dbReference type="PROSITE" id="PS52035">
    <property type="entry name" value="PEPTIDASE_M14"/>
    <property type="match status" value="1"/>
</dbReference>
<evidence type="ECO:0000313" key="18">
    <source>
        <dbReference type="EMBL" id="OXA46273.1"/>
    </source>
</evidence>
<evidence type="ECO:0000256" key="4">
    <source>
        <dbReference type="ARBA" id="ARBA00022525"/>
    </source>
</evidence>
<evidence type="ECO:0000256" key="16">
    <source>
        <dbReference type="SAM" id="SignalP"/>
    </source>
</evidence>
<keyword evidence="10" id="KW-0862">Zinc</keyword>
<dbReference type="FunFam" id="3.40.630.10:FF:000040">
    <property type="entry name" value="zinc carboxypeptidase"/>
    <property type="match status" value="1"/>
</dbReference>
<evidence type="ECO:0000256" key="13">
    <source>
        <dbReference type="ARBA" id="ARBA00057299"/>
    </source>
</evidence>
<sequence length="415" mass="46384">MKAFLCFLLIAGAAASPYAPLRYDGYKVIRAVPSTEEQVASLKKLEASGYDFWKDAGKPGTSADIMASPKKFDDLTSFLSENNIPASVIIDNVQSLVDQARPSGRDNQDPTMNWEQYQTLPTISSWLQALRQVFPNLVSILEIGQSSEGRPLQVVKISTGGNQTKAIFWIDATIHAREWIATGIATYIINELVTRFHAYADLLAGIDFYIMPIINPDGYDYTHTTDRMWRKTRSDHDSPLGCKGVDANRNFGYEYGGPGSSTDKCAETYRGPEAYSEPETDAIVKFLDTINKTRRDAFVSLHSYGHQFLTPWAHTNAFLPPDYQELKDLSDVAVAELFSYYNTTFTTGRPNNVYSGFSMDWAKAEGGFKYVYLLELRDTGAHGFILPPEQIIPSSIETWAALQVVARYLLPIRLA</sequence>
<evidence type="ECO:0000256" key="7">
    <source>
        <dbReference type="ARBA" id="ARBA00022723"/>
    </source>
</evidence>
<feature type="signal peptide" evidence="16">
    <location>
        <begin position="1"/>
        <end position="15"/>
    </location>
</feature>
<reference evidence="18 19" key="1">
    <citation type="submission" date="2015-12" db="EMBL/GenBank/DDBJ databases">
        <title>The genome of Folsomia candida.</title>
        <authorList>
            <person name="Faddeeva A."/>
            <person name="Derks M.F."/>
            <person name="Anvar Y."/>
            <person name="Smit S."/>
            <person name="Van Straalen N."/>
            <person name="Roelofs D."/>
        </authorList>
    </citation>
    <scope>NUCLEOTIDE SEQUENCE [LARGE SCALE GENOMIC DNA]</scope>
    <source>
        <strain evidence="18 19">VU population</strain>
        <tissue evidence="18">Whole body</tissue>
    </source>
</reference>
<comment type="caution">
    <text evidence="18">The sequence shown here is derived from an EMBL/GenBank/DDBJ whole genome shotgun (WGS) entry which is preliminary data.</text>
</comment>
<feature type="active site" description="Proton donor/acceptor" evidence="15">
    <location>
        <position position="375"/>
    </location>
</feature>
<keyword evidence="19" id="KW-1185">Reference proteome</keyword>
<feature type="domain" description="Peptidase M14" evidence="17">
    <location>
        <begin position="116"/>
        <end position="409"/>
    </location>
</feature>
<evidence type="ECO:0000256" key="12">
    <source>
        <dbReference type="ARBA" id="ARBA00023157"/>
    </source>
</evidence>
<dbReference type="GO" id="GO:0008270">
    <property type="term" value="F:zinc ion binding"/>
    <property type="evidence" value="ECO:0007669"/>
    <property type="project" value="InterPro"/>
</dbReference>
<name>A0A226DM26_FOLCA</name>
<evidence type="ECO:0000256" key="14">
    <source>
        <dbReference type="ARBA" id="ARBA00069039"/>
    </source>
</evidence>
<dbReference type="EMBL" id="LNIX01000016">
    <property type="protein sequence ID" value="OXA46273.1"/>
    <property type="molecule type" value="Genomic_DNA"/>
</dbReference>
<dbReference type="Pfam" id="PF02244">
    <property type="entry name" value="Propep_M14"/>
    <property type="match status" value="1"/>
</dbReference>
<keyword evidence="11" id="KW-0482">Metalloprotease</keyword>
<dbReference type="GO" id="GO:0004181">
    <property type="term" value="F:metallocarboxypeptidase activity"/>
    <property type="evidence" value="ECO:0007669"/>
    <property type="project" value="InterPro"/>
</dbReference>
<evidence type="ECO:0000256" key="6">
    <source>
        <dbReference type="ARBA" id="ARBA00022670"/>
    </source>
</evidence>
<dbReference type="SUPFAM" id="SSF54897">
    <property type="entry name" value="Protease propeptides/inhibitors"/>
    <property type="match status" value="1"/>
</dbReference>
<evidence type="ECO:0000256" key="9">
    <source>
        <dbReference type="ARBA" id="ARBA00022801"/>
    </source>
</evidence>
<comment type="subcellular location">
    <subcellularLocation>
        <location evidence="2">Secreted</location>
    </subcellularLocation>
</comment>
<dbReference type="OrthoDB" id="3626597at2759"/>
<dbReference type="Proteomes" id="UP000198287">
    <property type="component" value="Unassembled WGS sequence"/>
</dbReference>
<evidence type="ECO:0000256" key="1">
    <source>
        <dbReference type="ARBA" id="ARBA00001947"/>
    </source>
</evidence>
<feature type="chain" id="PRO_5013144238" description="Zinc carboxypeptidase A 1" evidence="16">
    <location>
        <begin position="16"/>
        <end position="415"/>
    </location>
</feature>
<evidence type="ECO:0000256" key="15">
    <source>
        <dbReference type="PROSITE-ProRule" id="PRU01379"/>
    </source>
</evidence>
<organism evidence="18 19">
    <name type="scientific">Folsomia candida</name>
    <name type="common">Springtail</name>
    <dbReference type="NCBI Taxonomy" id="158441"/>
    <lineage>
        <taxon>Eukaryota</taxon>
        <taxon>Metazoa</taxon>
        <taxon>Ecdysozoa</taxon>
        <taxon>Arthropoda</taxon>
        <taxon>Hexapoda</taxon>
        <taxon>Collembola</taxon>
        <taxon>Entomobryomorpha</taxon>
        <taxon>Isotomoidea</taxon>
        <taxon>Isotomidae</taxon>
        <taxon>Proisotominae</taxon>
        <taxon>Folsomia</taxon>
    </lineage>
</organism>
<accession>A0A226DM26</accession>
<dbReference type="Gene3D" id="3.40.630.10">
    <property type="entry name" value="Zn peptidases"/>
    <property type="match status" value="1"/>
</dbReference>
<dbReference type="InterPro" id="IPR036990">
    <property type="entry name" value="M14A-like_propep"/>
</dbReference>
<gene>
    <name evidence="18" type="ORF">Fcan01_18970</name>
</gene>
<keyword evidence="5 18" id="KW-0121">Carboxypeptidase</keyword>
<protein>
    <recommendedName>
        <fullName evidence="14">Zinc carboxypeptidase A 1</fullName>
    </recommendedName>
</protein>
<evidence type="ECO:0000259" key="17">
    <source>
        <dbReference type="PROSITE" id="PS52035"/>
    </source>
</evidence>
<evidence type="ECO:0000256" key="10">
    <source>
        <dbReference type="ARBA" id="ARBA00022833"/>
    </source>
</evidence>
<dbReference type="Pfam" id="PF00246">
    <property type="entry name" value="Peptidase_M14"/>
    <property type="match status" value="1"/>
</dbReference>
<evidence type="ECO:0000256" key="3">
    <source>
        <dbReference type="ARBA" id="ARBA00005988"/>
    </source>
</evidence>
<proteinExistence type="inferred from homology"/>
<dbReference type="GO" id="GO:0005615">
    <property type="term" value="C:extracellular space"/>
    <property type="evidence" value="ECO:0007669"/>
    <property type="project" value="TreeGrafter"/>
</dbReference>
<dbReference type="PRINTS" id="PR00765">
    <property type="entry name" value="CRBOXYPTASEA"/>
</dbReference>
<keyword evidence="6" id="KW-0645">Protease</keyword>
<dbReference type="GO" id="GO:0006508">
    <property type="term" value="P:proteolysis"/>
    <property type="evidence" value="ECO:0007669"/>
    <property type="project" value="UniProtKB-KW"/>
</dbReference>
<evidence type="ECO:0000313" key="19">
    <source>
        <dbReference type="Proteomes" id="UP000198287"/>
    </source>
</evidence>
<dbReference type="CDD" id="cd03860">
    <property type="entry name" value="M14_CP_A-B_like"/>
    <property type="match status" value="1"/>
</dbReference>
<comment type="similarity">
    <text evidence="3 15">Belongs to the peptidase M14 family.</text>
</comment>
<keyword evidence="7" id="KW-0479">Metal-binding</keyword>
<comment type="function">
    <text evidence="13">Involved in the digestion of the blood meal.</text>
</comment>
<dbReference type="OMA" id="DEANISF"/>
<dbReference type="InterPro" id="IPR003146">
    <property type="entry name" value="M14A_act_pep"/>
</dbReference>
<keyword evidence="9" id="KW-0378">Hydrolase</keyword>
<dbReference type="PANTHER" id="PTHR11705:SF91">
    <property type="entry name" value="FI01817P-RELATED"/>
    <property type="match status" value="1"/>
</dbReference>
<dbReference type="Gene3D" id="3.30.70.340">
    <property type="entry name" value="Metallocarboxypeptidase-like"/>
    <property type="match status" value="1"/>
</dbReference>